<evidence type="ECO:0000313" key="1">
    <source>
        <dbReference type="EMBL" id="TQV71496.1"/>
    </source>
</evidence>
<dbReference type="RefSeq" id="WP_142943895.1">
    <property type="nucleotide sequence ID" value="NZ_VIKR01000006.1"/>
</dbReference>
<proteinExistence type="predicted"/>
<dbReference type="OrthoDB" id="6194076at2"/>
<dbReference type="EMBL" id="VIKR01000006">
    <property type="protein sequence ID" value="TQV71496.1"/>
    <property type="molecule type" value="Genomic_DNA"/>
</dbReference>
<keyword evidence="2" id="KW-1185">Reference proteome</keyword>
<comment type="caution">
    <text evidence="1">The sequence shown here is derived from an EMBL/GenBank/DDBJ whole genome shotgun (WGS) entry which is preliminary data.</text>
</comment>
<protein>
    <submittedName>
        <fullName evidence="1">Uncharacterized protein</fullName>
    </submittedName>
</protein>
<reference evidence="1 2" key="1">
    <citation type="submission" date="2019-06" db="EMBL/GenBank/DDBJ databases">
        <title>Draft genome of Aliikangiella marina GYP-15.</title>
        <authorList>
            <person name="Wang G."/>
        </authorList>
    </citation>
    <scope>NUCLEOTIDE SEQUENCE [LARGE SCALE GENOMIC DNA]</scope>
    <source>
        <strain evidence="1 2">GYP-15</strain>
    </source>
</reference>
<sequence>MSSNKQIEYAEANQVSVLETNILHASDVIYWLNGASGESVSEMSRVETPLNVFIESQPRDLKTLSANGKLALWRNPTQDIYIGHANEADRARPALPSFNFTGEVWDPTRRFNPARFDLTLGTASGESVILYPSVLGTQKSPGGLLYGRLVRESNQSPLIWSLLELEVEISVSQSITFRAQSDSNGDFSISLKRLPPLPESITDYSATLTVTGNSSNTQDTAPDLASYTDWQLESTDTTDSFSLSLDLSVVPGNTARINSNGKTYLAAQAV</sequence>
<accession>A0A545T2Q9</accession>
<organism evidence="1 2">
    <name type="scientific">Aliikangiella marina</name>
    <dbReference type="NCBI Taxonomy" id="1712262"/>
    <lineage>
        <taxon>Bacteria</taxon>
        <taxon>Pseudomonadati</taxon>
        <taxon>Pseudomonadota</taxon>
        <taxon>Gammaproteobacteria</taxon>
        <taxon>Oceanospirillales</taxon>
        <taxon>Pleioneaceae</taxon>
        <taxon>Aliikangiella</taxon>
    </lineage>
</organism>
<dbReference type="Proteomes" id="UP000317839">
    <property type="component" value="Unassembled WGS sequence"/>
</dbReference>
<name>A0A545T2Q9_9GAMM</name>
<evidence type="ECO:0000313" key="2">
    <source>
        <dbReference type="Proteomes" id="UP000317839"/>
    </source>
</evidence>
<dbReference type="AlphaFoldDB" id="A0A545T2Q9"/>
<gene>
    <name evidence="1" type="ORF">FLL45_20295</name>
</gene>